<evidence type="ECO:0000313" key="1">
    <source>
        <dbReference type="EMBL" id="NEK87950.1"/>
    </source>
</evidence>
<feature type="non-terminal residue" evidence="1">
    <location>
        <position position="164"/>
    </location>
</feature>
<sequence length="164" mass="17783">MIRDEAIGACSASDFRTCPEVPGRVIRYLVLEQQPLVREDLTAAPMADGRPTLVAPGLRPGDPVGVWGRADQGCFDITALNPPPSPDEVFRYFQTLPLPQLTTQHQPPGDGLTGLPVIFYTDSPTTQTFTVDIRGFQVTIEATAQQFTWHTGDTTGQITSTDPG</sequence>
<protein>
    <submittedName>
        <fullName evidence="1">Uncharacterized protein</fullName>
    </submittedName>
</protein>
<dbReference type="Proteomes" id="UP000479241">
    <property type="component" value="Unassembled WGS sequence"/>
</dbReference>
<gene>
    <name evidence="1" type="ORF">GCU60_19610</name>
</gene>
<accession>A0A6L9W8U6</accession>
<dbReference type="AlphaFoldDB" id="A0A6L9W8U6"/>
<name>A0A6L9W8U6_9ACTN</name>
<proteinExistence type="predicted"/>
<reference evidence="1 2" key="1">
    <citation type="submission" date="2019-12" db="EMBL/GenBank/DDBJ databases">
        <title>the WGS of Blastococcus saxobsidens 67B17.</title>
        <authorList>
            <person name="Jiang Z."/>
        </authorList>
    </citation>
    <scope>NUCLEOTIDE SEQUENCE [LARGE SCALE GENOMIC DNA]</scope>
    <source>
        <strain evidence="1 2">67B17</strain>
    </source>
</reference>
<comment type="caution">
    <text evidence="1">The sequence shown here is derived from an EMBL/GenBank/DDBJ whole genome shotgun (WGS) entry which is preliminary data.</text>
</comment>
<organism evidence="1 2">
    <name type="scientific">Blastococcus saxobsidens</name>
    <dbReference type="NCBI Taxonomy" id="138336"/>
    <lineage>
        <taxon>Bacteria</taxon>
        <taxon>Bacillati</taxon>
        <taxon>Actinomycetota</taxon>
        <taxon>Actinomycetes</taxon>
        <taxon>Geodermatophilales</taxon>
        <taxon>Geodermatophilaceae</taxon>
        <taxon>Blastococcus</taxon>
    </lineage>
</organism>
<evidence type="ECO:0000313" key="2">
    <source>
        <dbReference type="Proteomes" id="UP000479241"/>
    </source>
</evidence>
<dbReference type="EMBL" id="JAAGWG010000060">
    <property type="protein sequence ID" value="NEK87950.1"/>
    <property type="molecule type" value="Genomic_DNA"/>
</dbReference>